<dbReference type="InterPro" id="IPR008921">
    <property type="entry name" value="DNA_pol3_clamp-load_cplx_C"/>
</dbReference>
<dbReference type="PANTHER" id="PTHR11669:SF0">
    <property type="entry name" value="PROTEIN STICHEL-LIKE 2"/>
    <property type="match status" value="1"/>
</dbReference>
<keyword evidence="5" id="KW-0479">Metal-binding</keyword>
<dbReference type="SUPFAM" id="SSF48019">
    <property type="entry name" value="post-AAA+ oligomerization domain-like"/>
    <property type="match status" value="1"/>
</dbReference>
<feature type="domain" description="AAA+ ATPase" evidence="12">
    <location>
        <begin position="38"/>
        <end position="211"/>
    </location>
</feature>
<dbReference type="STRING" id="1802271.A3C11_01440"/>
<comment type="function">
    <text evidence="11">DNA polymerase III is a complex, multichain enzyme responsible for most of the replicative synthesis in bacteria. This DNA polymerase also exhibits 3' to 5' exonuclease activity.</text>
</comment>
<evidence type="ECO:0000256" key="1">
    <source>
        <dbReference type="ARBA" id="ARBA00006360"/>
    </source>
</evidence>
<dbReference type="GO" id="GO:0006261">
    <property type="term" value="P:DNA-templated DNA replication"/>
    <property type="evidence" value="ECO:0007669"/>
    <property type="project" value="TreeGrafter"/>
</dbReference>
<evidence type="ECO:0000313" key="14">
    <source>
        <dbReference type="Proteomes" id="UP000177362"/>
    </source>
</evidence>
<dbReference type="AlphaFoldDB" id="A0A1G2KT63"/>
<evidence type="ECO:0000256" key="10">
    <source>
        <dbReference type="ARBA" id="ARBA00049244"/>
    </source>
</evidence>
<keyword evidence="7" id="KW-0862">Zinc</keyword>
<dbReference type="InterPro" id="IPR045085">
    <property type="entry name" value="HLD_clamp_pol_III_gamma_tau"/>
</dbReference>
<evidence type="ECO:0000256" key="3">
    <source>
        <dbReference type="ARBA" id="ARBA00022695"/>
    </source>
</evidence>
<evidence type="ECO:0000259" key="12">
    <source>
        <dbReference type="SMART" id="SM00382"/>
    </source>
</evidence>
<dbReference type="InterPro" id="IPR027417">
    <property type="entry name" value="P-loop_NTPase"/>
</dbReference>
<dbReference type="InterPro" id="IPR003593">
    <property type="entry name" value="AAA+_ATPase"/>
</dbReference>
<dbReference type="Gene3D" id="3.40.50.300">
    <property type="entry name" value="P-loop containing nucleotide triphosphate hydrolases"/>
    <property type="match status" value="1"/>
</dbReference>
<gene>
    <name evidence="11" type="primary">dnaX</name>
    <name evidence="13" type="ORF">A3C11_01440</name>
</gene>
<dbReference type="Pfam" id="PF12169">
    <property type="entry name" value="DNA_pol3_gamma3"/>
    <property type="match status" value="1"/>
</dbReference>
<evidence type="ECO:0000256" key="5">
    <source>
        <dbReference type="ARBA" id="ARBA00022723"/>
    </source>
</evidence>
<organism evidence="13 14">
    <name type="scientific">Candidatus Sungbacteria bacterium RIFCSPHIGHO2_02_FULL_49_12</name>
    <dbReference type="NCBI Taxonomy" id="1802271"/>
    <lineage>
        <taxon>Bacteria</taxon>
        <taxon>Candidatus Sungiibacteriota</taxon>
    </lineage>
</organism>
<dbReference type="GO" id="GO:0003677">
    <property type="term" value="F:DNA binding"/>
    <property type="evidence" value="ECO:0007669"/>
    <property type="project" value="InterPro"/>
</dbReference>
<dbReference type="GO" id="GO:0003887">
    <property type="term" value="F:DNA-directed DNA polymerase activity"/>
    <property type="evidence" value="ECO:0007669"/>
    <property type="project" value="UniProtKB-KW"/>
</dbReference>
<comment type="subunit">
    <text evidence="11">DNA polymerase III contains a core (composed of alpha, epsilon and theta chains) that associates with a tau subunit. This core dimerizes to form the POLIII' complex. PolIII' associates with the gamma complex (composed of gamma, delta, delta', psi and chi chains) and with the beta chain to form the complete DNA polymerase III complex.</text>
</comment>
<keyword evidence="3 11" id="KW-0548">Nucleotidyltransferase</keyword>
<dbReference type="FunFam" id="3.40.50.300:FF:000014">
    <property type="entry name" value="DNA polymerase III subunit gamma/tau"/>
    <property type="match status" value="1"/>
</dbReference>
<dbReference type="EC" id="2.7.7.7" evidence="11"/>
<evidence type="ECO:0000256" key="4">
    <source>
        <dbReference type="ARBA" id="ARBA00022705"/>
    </source>
</evidence>
<reference evidence="13 14" key="1">
    <citation type="journal article" date="2016" name="Nat. Commun.">
        <title>Thousands of microbial genomes shed light on interconnected biogeochemical processes in an aquifer system.</title>
        <authorList>
            <person name="Anantharaman K."/>
            <person name="Brown C.T."/>
            <person name="Hug L.A."/>
            <person name="Sharon I."/>
            <person name="Castelle C.J."/>
            <person name="Probst A.J."/>
            <person name="Thomas B.C."/>
            <person name="Singh A."/>
            <person name="Wilkins M.J."/>
            <person name="Karaoz U."/>
            <person name="Brodie E.L."/>
            <person name="Williams K.H."/>
            <person name="Hubbard S.S."/>
            <person name="Banfield J.F."/>
        </authorList>
    </citation>
    <scope>NUCLEOTIDE SEQUENCE [LARGE SCALE GENOMIC DNA]</scope>
</reference>
<evidence type="ECO:0000256" key="8">
    <source>
        <dbReference type="ARBA" id="ARBA00022840"/>
    </source>
</evidence>
<evidence type="ECO:0000256" key="11">
    <source>
        <dbReference type="RuleBase" id="RU364063"/>
    </source>
</evidence>
<dbReference type="NCBIfam" id="TIGR02397">
    <property type="entry name" value="dnaX_nterm"/>
    <property type="match status" value="1"/>
</dbReference>
<dbReference type="InterPro" id="IPR050238">
    <property type="entry name" value="DNA_Rep/Repair_Clamp_Loader"/>
</dbReference>
<keyword evidence="4 11" id="KW-0235">DNA replication</keyword>
<protein>
    <recommendedName>
        <fullName evidence="11">DNA polymerase III subunit gamma/tau</fullName>
        <ecNumber evidence="11">2.7.7.7</ecNumber>
    </recommendedName>
</protein>
<dbReference type="GO" id="GO:0005524">
    <property type="term" value="F:ATP binding"/>
    <property type="evidence" value="ECO:0007669"/>
    <property type="project" value="UniProtKB-KW"/>
</dbReference>
<dbReference type="CDD" id="cd18137">
    <property type="entry name" value="HLD_clamp_pol_III_gamma_tau"/>
    <property type="match status" value="1"/>
</dbReference>
<comment type="similarity">
    <text evidence="1 11">Belongs to the DnaX/STICHEL family.</text>
</comment>
<dbReference type="PANTHER" id="PTHR11669">
    <property type="entry name" value="REPLICATION FACTOR C / DNA POLYMERASE III GAMMA-TAU SUBUNIT"/>
    <property type="match status" value="1"/>
</dbReference>
<evidence type="ECO:0000256" key="6">
    <source>
        <dbReference type="ARBA" id="ARBA00022741"/>
    </source>
</evidence>
<keyword evidence="9 11" id="KW-0239">DNA-directed DNA polymerase</keyword>
<keyword evidence="8 11" id="KW-0067">ATP-binding</keyword>
<dbReference type="GO" id="GO:0009360">
    <property type="term" value="C:DNA polymerase III complex"/>
    <property type="evidence" value="ECO:0007669"/>
    <property type="project" value="InterPro"/>
</dbReference>
<dbReference type="Gene3D" id="1.10.8.60">
    <property type="match status" value="1"/>
</dbReference>
<accession>A0A1G2KT63</accession>
<dbReference type="Gene3D" id="1.20.272.10">
    <property type="match status" value="1"/>
</dbReference>
<dbReference type="SUPFAM" id="SSF52540">
    <property type="entry name" value="P-loop containing nucleoside triphosphate hydrolases"/>
    <property type="match status" value="1"/>
</dbReference>
<comment type="catalytic activity">
    <reaction evidence="10 11">
        <text>DNA(n) + a 2'-deoxyribonucleoside 5'-triphosphate = DNA(n+1) + diphosphate</text>
        <dbReference type="Rhea" id="RHEA:22508"/>
        <dbReference type="Rhea" id="RHEA-COMP:17339"/>
        <dbReference type="Rhea" id="RHEA-COMP:17340"/>
        <dbReference type="ChEBI" id="CHEBI:33019"/>
        <dbReference type="ChEBI" id="CHEBI:61560"/>
        <dbReference type="ChEBI" id="CHEBI:173112"/>
        <dbReference type="EC" id="2.7.7.7"/>
    </reaction>
</comment>
<evidence type="ECO:0000256" key="2">
    <source>
        <dbReference type="ARBA" id="ARBA00022679"/>
    </source>
</evidence>
<dbReference type="InterPro" id="IPR012763">
    <property type="entry name" value="DNA_pol_III_sug/sutau_N"/>
</dbReference>
<dbReference type="Pfam" id="PF22608">
    <property type="entry name" value="DNAX_ATPase_lid"/>
    <property type="match status" value="1"/>
</dbReference>
<keyword evidence="2 11" id="KW-0808">Transferase</keyword>
<evidence type="ECO:0000256" key="9">
    <source>
        <dbReference type="ARBA" id="ARBA00022932"/>
    </source>
</evidence>
<comment type="caution">
    <text evidence="13">The sequence shown here is derived from an EMBL/GenBank/DDBJ whole genome shotgun (WGS) entry which is preliminary data.</text>
</comment>
<dbReference type="SMART" id="SM00382">
    <property type="entry name" value="AAA"/>
    <property type="match status" value="1"/>
</dbReference>
<dbReference type="GO" id="GO:0046872">
    <property type="term" value="F:metal ion binding"/>
    <property type="evidence" value="ECO:0007669"/>
    <property type="project" value="UniProtKB-KW"/>
</dbReference>
<keyword evidence="6 11" id="KW-0547">Nucleotide-binding</keyword>
<name>A0A1G2KT63_9BACT</name>
<sequence length="395" mass="43152">MQEHLVLYRKYRPRGFNEIVGQESVVRTLSNAIASGRLAHAYLFSGPRGVGKTTIARLIAKAANCANAAKLSSGKLDGALLAHRNTDEGGSTRRSFSEGGLSVPCNTCPSCLLYNDGTALDLIEIDAASNRGIDEIRELRENLRYASSSGGKKTYIIDEVHMLTAPAFNALLKTLEEPPAHVIFVLATTEIHKVPATIISRTQHFEFRRPSVSAIAERLIKISTAERVKLDPAAARVIALAGEGSLRDAESILGQIMAVEDSRITEVEVEETLGLPRREAVMRFYQALVKKETAPALAVIEKIVDDGHDPEQFLRSAIRLSRNAIFLKLDPTLAASVSEELLPEETKELETLLQPVEASHLTRILSRLTAASDQIRISPLPELPLELAALEITKL</sequence>
<dbReference type="EMBL" id="MHQJ01000007">
    <property type="protein sequence ID" value="OHA01802.1"/>
    <property type="molecule type" value="Genomic_DNA"/>
</dbReference>
<dbReference type="CDD" id="cd00009">
    <property type="entry name" value="AAA"/>
    <property type="match status" value="1"/>
</dbReference>
<proteinExistence type="inferred from homology"/>
<dbReference type="InterPro" id="IPR022754">
    <property type="entry name" value="DNA_pol_III_gamma-3"/>
</dbReference>
<evidence type="ECO:0000256" key="7">
    <source>
        <dbReference type="ARBA" id="ARBA00022833"/>
    </source>
</evidence>
<dbReference type="Pfam" id="PF13177">
    <property type="entry name" value="DNA_pol3_delta2"/>
    <property type="match status" value="2"/>
</dbReference>
<dbReference type="Proteomes" id="UP000177362">
    <property type="component" value="Unassembled WGS sequence"/>
</dbReference>
<evidence type="ECO:0000313" key="13">
    <source>
        <dbReference type="EMBL" id="OHA01802.1"/>
    </source>
</evidence>